<evidence type="ECO:0000313" key="9">
    <source>
        <dbReference type="Proteomes" id="UP000799437"/>
    </source>
</evidence>
<evidence type="ECO:0000256" key="6">
    <source>
        <dbReference type="PIRNR" id="PIRNR029764"/>
    </source>
</evidence>
<sequence>MGRYNFTAQRVHRAAQALLDQERLHAAPAWHEVVYTVPPPEILTRTVQQIRAPPHGRRKKRNAKMFMPPELKYPEDELRSEFFHDHPWELARPKIVVEDSGNSAKGYDWSKITQDGKKLDGESVVQRQAWLMRHERLEKAVAYDKARKEFYKIRNVEDIARRIAKEEAMAYGAYFGKGPLEIGMELENKAWDNWRQWAAEQIKLAQYGKAASGSIDSGPTTSEYSKDMIDEEDPDQLPESLAISEG</sequence>
<keyword evidence="5 6" id="KW-0687">Ribonucleoprotein</keyword>
<dbReference type="AlphaFoldDB" id="A0A6A6WCY3"/>
<dbReference type="EMBL" id="ML996569">
    <property type="protein sequence ID" value="KAF2759820.1"/>
    <property type="molecule type" value="Genomic_DNA"/>
</dbReference>
<comment type="similarity">
    <text evidence="2">Belongs to the mitochondrion-specific ribosomal protein mS23 family.</text>
</comment>
<evidence type="ECO:0000256" key="1">
    <source>
        <dbReference type="ARBA" id="ARBA00004173"/>
    </source>
</evidence>
<keyword evidence="4 6" id="KW-0496">Mitochondrion</keyword>
<feature type="region of interest" description="Disordered" evidence="7">
    <location>
        <begin position="208"/>
        <end position="246"/>
    </location>
</feature>
<evidence type="ECO:0000256" key="7">
    <source>
        <dbReference type="SAM" id="MobiDB-lite"/>
    </source>
</evidence>
<feature type="compositionally biased region" description="Polar residues" evidence="7">
    <location>
        <begin position="214"/>
        <end position="223"/>
    </location>
</feature>
<comment type="subcellular location">
    <subcellularLocation>
        <location evidence="1 6">Mitochondrion</location>
    </subcellularLocation>
</comment>
<dbReference type="GO" id="GO:0003735">
    <property type="term" value="F:structural constituent of ribosome"/>
    <property type="evidence" value="ECO:0007669"/>
    <property type="project" value="UniProtKB-UniRule"/>
</dbReference>
<dbReference type="GeneID" id="54483432"/>
<dbReference type="CDD" id="cd23701">
    <property type="entry name" value="At1g26750"/>
    <property type="match status" value="1"/>
</dbReference>
<organism evidence="8 9">
    <name type="scientific">Pseudovirgaria hyperparasitica</name>
    <dbReference type="NCBI Taxonomy" id="470096"/>
    <lineage>
        <taxon>Eukaryota</taxon>
        <taxon>Fungi</taxon>
        <taxon>Dikarya</taxon>
        <taxon>Ascomycota</taxon>
        <taxon>Pezizomycotina</taxon>
        <taxon>Dothideomycetes</taxon>
        <taxon>Dothideomycetes incertae sedis</taxon>
        <taxon>Acrospermales</taxon>
        <taxon>Acrospermaceae</taxon>
        <taxon>Pseudovirgaria</taxon>
    </lineage>
</organism>
<proteinExistence type="inferred from homology"/>
<evidence type="ECO:0000256" key="5">
    <source>
        <dbReference type="ARBA" id="ARBA00023274"/>
    </source>
</evidence>
<name>A0A6A6WCY3_9PEZI</name>
<comment type="subunit">
    <text evidence="6">Component of the mitochondrial small ribosomal subunit.</text>
</comment>
<dbReference type="Pfam" id="PF13741">
    <property type="entry name" value="MRP-S25"/>
    <property type="match status" value="1"/>
</dbReference>
<accession>A0A6A6WCY3</accession>
<evidence type="ECO:0000313" key="8">
    <source>
        <dbReference type="EMBL" id="KAF2759820.1"/>
    </source>
</evidence>
<evidence type="ECO:0000256" key="3">
    <source>
        <dbReference type="ARBA" id="ARBA00022980"/>
    </source>
</evidence>
<evidence type="ECO:0000256" key="4">
    <source>
        <dbReference type="ARBA" id="ARBA00023128"/>
    </source>
</evidence>
<protein>
    <recommendedName>
        <fullName evidence="6">37S ribosomal protein S25, mitochondrial</fullName>
    </recommendedName>
</protein>
<dbReference type="PANTHER" id="PTHR37799">
    <property type="entry name" value="37S RIBOSOMAL PROTEIN S25, MITOCHONDRIAL"/>
    <property type="match status" value="1"/>
</dbReference>
<dbReference type="InterPro" id="IPR016939">
    <property type="entry name" value="Ribosomal_mS23_fun"/>
</dbReference>
<reference evidence="8" key="1">
    <citation type="journal article" date="2020" name="Stud. Mycol.">
        <title>101 Dothideomycetes genomes: a test case for predicting lifestyles and emergence of pathogens.</title>
        <authorList>
            <person name="Haridas S."/>
            <person name="Albert R."/>
            <person name="Binder M."/>
            <person name="Bloem J."/>
            <person name="Labutti K."/>
            <person name="Salamov A."/>
            <person name="Andreopoulos B."/>
            <person name="Baker S."/>
            <person name="Barry K."/>
            <person name="Bills G."/>
            <person name="Bluhm B."/>
            <person name="Cannon C."/>
            <person name="Castanera R."/>
            <person name="Culley D."/>
            <person name="Daum C."/>
            <person name="Ezra D."/>
            <person name="Gonzalez J."/>
            <person name="Henrissat B."/>
            <person name="Kuo A."/>
            <person name="Liang C."/>
            <person name="Lipzen A."/>
            <person name="Lutzoni F."/>
            <person name="Magnuson J."/>
            <person name="Mondo S."/>
            <person name="Nolan M."/>
            <person name="Ohm R."/>
            <person name="Pangilinan J."/>
            <person name="Park H.-J."/>
            <person name="Ramirez L."/>
            <person name="Alfaro M."/>
            <person name="Sun H."/>
            <person name="Tritt A."/>
            <person name="Yoshinaga Y."/>
            <person name="Zwiers L.-H."/>
            <person name="Turgeon B."/>
            <person name="Goodwin S."/>
            <person name="Spatafora J."/>
            <person name="Crous P."/>
            <person name="Grigoriev I."/>
        </authorList>
    </citation>
    <scope>NUCLEOTIDE SEQUENCE</scope>
    <source>
        <strain evidence="8">CBS 121739</strain>
    </source>
</reference>
<dbReference type="RefSeq" id="XP_033602271.1">
    <property type="nucleotide sequence ID" value="XM_033742378.1"/>
</dbReference>
<keyword evidence="9" id="KW-1185">Reference proteome</keyword>
<dbReference type="PANTHER" id="PTHR37799:SF1">
    <property type="entry name" value="SMALL RIBOSOMAL SUBUNIT PROTEIN MS23"/>
    <property type="match status" value="1"/>
</dbReference>
<dbReference type="GO" id="GO:0005763">
    <property type="term" value="C:mitochondrial small ribosomal subunit"/>
    <property type="evidence" value="ECO:0007669"/>
    <property type="project" value="UniProtKB-UniRule"/>
</dbReference>
<gene>
    <name evidence="8" type="ORF">EJ05DRAFT_450896</name>
</gene>
<dbReference type="PIRSF" id="PIRSF029764">
    <property type="entry name" value="RSM25"/>
    <property type="match status" value="1"/>
</dbReference>
<keyword evidence="3 6" id="KW-0689">Ribosomal protein</keyword>
<dbReference type="OrthoDB" id="5542239at2759"/>
<dbReference type="InterPro" id="IPR059242">
    <property type="entry name" value="mS23_dom"/>
</dbReference>
<dbReference type="Proteomes" id="UP000799437">
    <property type="component" value="Unassembled WGS sequence"/>
</dbReference>
<evidence type="ECO:0000256" key="2">
    <source>
        <dbReference type="ARBA" id="ARBA00009864"/>
    </source>
</evidence>